<sequence length="177" mass="20399">MLYLKEANPEDLEKEFEFITNTPEEENGFTNPAFGCSREEFEHKILPGYLNAAKGVGLKEGWVPETEFFLWEDDRIVGLFRIRHYLTEALANGAGHIGYGIRKECRGKGYASEGLRLAVEQAWKLIREEEIYLSVRKDNPGSIQVQKKNGAYIHHEDEKEFYTRIRKSALETGLLKD</sequence>
<keyword evidence="2" id="KW-1185">Reference proteome</keyword>
<reference evidence="1" key="1">
    <citation type="submission" date="2019-04" db="EMBL/GenBank/DDBJ databases">
        <title>Microbes associate with the intestines of laboratory mice.</title>
        <authorList>
            <person name="Navarre W."/>
            <person name="Wong E."/>
            <person name="Huang K."/>
            <person name="Tropini C."/>
            <person name="Ng K."/>
            <person name="Yu B."/>
        </authorList>
    </citation>
    <scope>NUCLEOTIDE SEQUENCE</scope>
    <source>
        <strain evidence="1">NM01_1-7b</strain>
    </source>
</reference>
<proteinExistence type="predicted"/>
<comment type="caution">
    <text evidence="1">The sequence shown here is derived from an EMBL/GenBank/DDBJ whole genome shotgun (WGS) entry which is preliminary data.</text>
</comment>
<evidence type="ECO:0000313" key="2">
    <source>
        <dbReference type="Proteomes" id="UP000304953"/>
    </source>
</evidence>
<dbReference type="EMBL" id="SRYA01000023">
    <property type="protein sequence ID" value="TGY95890.1"/>
    <property type="molecule type" value="Genomic_DNA"/>
</dbReference>
<dbReference type="Proteomes" id="UP000304953">
    <property type="component" value="Unassembled WGS sequence"/>
</dbReference>
<evidence type="ECO:0000313" key="1">
    <source>
        <dbReference type="EMBL" id="TGY95890.1"/>
    </source>
</evidence>
<organism evidence="1 2">
    <name type="scientific">Petralouisia muris</name>
    <dbReference type="NCBI Taxonomy" id="3032872"/>
    <lineage>
        <taxon>Bacteria</taxon>
        <taxon>Bacillati</taxon>
        <taxon>Bacillota</taxon>
        <taxon>Clostridia</taxon>
        <taxon>Lachnospirales</taxon>
        <taxon>Lachnospiraceae</taxon>
        <taxon>Petralouisia</taxon>
    </lineage>
</organism>
<gene>
    <name evidence="1" type="ORF">E5329_12855</name>
</gene>
<protein>
    <submittedName>
        <fullName evidence="1">GNAT family N-acetyltransferase</fullName>
    </submittedName>
</protein>
<name>A0AC61RVK0_9FIRM</name>
<accession>A0AC61RVK0</accession>